<dbReference type="Pfam" id="PF05699">
    <property type="entry name" value="Dimer_Tnp_hAT"/>
    <property type="match status" value="1"/>
</dbReference>
<dbReference type="InterPro" id="IPR008906">
    <property type="entry name" value="HATC_C_dom"/>
</dbReference>
<accession>A0A179FPI8</accession>
<dbReference type="PANTHER" id="PTHR23272">
    <property type="entry name" value="BED FINGER-RELATED"/>
    <property type="match status" value="1"/>
</dbReference>
<organism evidence="2 3">
    <name type="scientific">Purpureocillium lilacinum</name>
    <name type="common">Paecilomyces lilacinus</name>
    <dbReference type="NCBI Taxonomy" id="33203"/>
    <lineage>
        <taxon>Eukaryota</taxon>
        <taxon>Fungi</taxon>
        <taxon>Dikarya</taxon>
        <taxon>Ascomycota</taxon>
        <taxon>Pezizomycotina</taxon>
        <taxon>Sordariomycetes</taxon>
        <taxon>Hypocreomycetidae</taxon>
        <taxon>Hypocreales</taxon>
        <taxon>Ophiocordycipitaceae</taxon>
        <taxon>Purpureocillium</taxon>
    </lineage>
</organism>
<dbReference type="Proteomes" id="UP000078240">
    <property type="component" value="Unassembled WGS sequence"/>
</dbReference>
<reference evidence="2 3" key="1">
    <citation type="submission" date="2016-01" db="EMBL/GenBank/DDBJ databases">
        <title>Biosynthesis of antibiotic leucinostatins and their inhibition on Phytophthora in bio-control Purpureocillium lilacinum.</title>
        <authorList>
            <person name="Wang G."/>
            <person name="Liu Z."/>
            <person name="Lin R."/>
            <person name="Li E."/>
            <person name="Mao Z."/>
            <person name="Ling J."/>
            <person name="Yin W."/>
            <person name="Xie B."/>
        </authorList>
    </citation>
    <scope>NUCLEOTIDE SEQUENCE [LARGE SCALE GENOMIC DNA]</scope>
    <source>
        <strain evidence="2">PLBJ-1</strain>
    </source>
</reference>
<feature type="domain" description="HAT C-terminal dimerisation" evidence="1">
    <location>
        <begin position="240"/>
        <end position="320"/>
    </location>
</feature>
<dbReference type="AlphaFoldDB" id="A0A179FPI8"/>
<dbReference type="InterPro" id="IPR012337">
    <property type="entry name" value="RNaseH-like_sf"/>
</dbReference>
<evidence type="ECO:0000313" key="3">
    <source>
        <dbReference type="Proteomes" id="UP000078240"/>
    </source>
</evidence>
<comment type="caution">
    <text evidence="2">The sequence shown here is derived from an EMBL/GenBank/DDBJ whole genome shotgun (WGS) entry which is preliminary data.</text>
</comment>
<name>A0A179FPI8_PURLI</name>
<dbReference type="PANTHER" id="PTHR23272:SF104">
    <property type="entry name" value="HAT FAMILY DIMERISATION DOMAIN CONTAINING PROTEIN, EXPRESSED"/>
    <property type="match status" value="1"/>
</dbReference>
<dbReference type="SUPFAM" id="SSF53098">
    <property type="entry name" value="Ribonuclease H-like"/>
    <property type="match status" value="1"/>
</dbReference>
<dbReference type="EMBL" id="LSBH01000012">
    <property type="protein sequence ID" value="OAQ67504.1"/>
    <property type="molecule type" value="Genomic_DNA"/>
</dbReference>
<evidence type="ECO:0000259" key="1">
    <source>
        <dbReference type="Pfam" id="PF05699"/>
    </source>
</evidence>
<evidence type="ECO:0000313" key="2">
    <source>
        <dbReference type="EMBL" id="OAQ67504.1"/>
    </source>
</evidence>
<gene>
    <name evidence="2" type="ORF">VFPBJ_11099</name>
</gene>
<proteinExistence type="predicted"/>
<dbReference type="GO" id="GO:0046983">
    <property type="term" value="F:protein dimerization activity"/>
    <property type="evidence" value="ECO:0007669"/>
    <property type="project" value="InterPro"/>
</dbReference>
<protein>
    <submittedName>
        <fullName evidence="2">Transposase</fullName>
    </submittedName>
</protein>
<sequence>MGLLTMKLRSGENMAIGKLHNVVVYITCTPQRLHSFTTLTDGLKLRRDNDTRWNSWYKMVEWALRPRVRQAVTIFCAQEPALQEDALTASDWATLVETCKFLEPFYDATVANEGAATSSISDVLETTSVPQLATMMETAWAKLADYYEATEDSPVYSAATVLHPSLKLAYMERTWKDRNDWVERAKARVEQLWRETYKSTTSCPAIRQGIAQEPTTGRPNRYKMWMKEQKATIFNTDDDEYDVYCREPVMMISDPLKWWLESAQRQRFPNLSLMAIDILSIAPMSTETERLFSRAKSSVTDQRGSMSIETLNFLECLRSWDKSAIVFPAEVRLRAAMSFRKSRASYPEFNEWDDWRGRS</sequence>